<reference evidence="1" key="1">
    <citation type="journal article" date="2020" name="mSystems">
        <title>Genome- and Community-Level Interaction Insights into Carbon Utilization and Element Cycling Functions of Hydrothermarchaeota in Hydrothermal Sediment.</title>
        <authorList>
            <person name="Zhou Z."/>
            <person name="Liu Y."/>
            <person name="Xu W."/>
            <person name="Pan J."/>
            <person name="Luo Z.H."/>
            <person name="Li M."/>
        </authorList>
    </citation>
    <scope>NUCLEOTIDE SEQUENCE [LARGE SCALE GENOMIC DNA]</scope>
    <source>
        <strain evidence="1">SpSt-508</strain>
    </source>
</reference>
<dbReference type="AlphaFoldDB" id="A0A7C4QK76"/>
<comment type="caution">
    <text evidence="1">The sequence shown here is derived from an EMBL/GenBank/DDBJ whole genome shotgun (WGS) entry which is preliminary data.</text>
</comment>
<name>A0A7C4QK76_9PLAN</name>
<protein>
    <recommendedName>
        <fullName evidence="2">RnfC Barrel sandwich hybrid domain-containing protein</fullName>
    </recommendedName>
</protein>
<organism evidence="1">
    <name type="scientific">Schlesneria paludicola</name>
    <dbReference type="NCBI Taxonomy" id="360056"/>
    <lineage>
        <taxon>Bacteria</taxon>
        <taxon>Pseudomonadati</taxon>
        <taxon>Planctomycetota</taxon>
        <taxon>Planctomycetia</taxon>
        <taxon>Planctomycetales</taxon>
        <taxon>Planctomycetaceae</taxon>
        <taxon>Schlesneria</taxon>
    </lineage>
</organism>
<gene>
    <name evidence="1" type="ORF">ENS64_16780</name>
</gene>
<evidence type="ECO:0008006" key="2">
    <source>
        <dbReference type="Google" id="ProtNLM"/>
    </source>
</evidence>
<sequence>MAQAYTPGLKVTPQVRWRARRVLPIAGEVLVSAGQTVAARDIVARTFMPGDVTPVNVAKLLSIPAADVPRCMLKPVGESVAAGEPLARSQGLFGLFRSEVKAPASGTIEAISPITGQVMLRGAPLVVQVRAYLSGTVVEVLPQEGVVVEADVALVQGIFGVGGEAYGPVRPVCDRPDQDLTEERLAPDLRGAVVIGGRRITQAAVRAAQQIGVAALVSGGIDDQDLREILGYDLGVAVTGNEALGLTLIITEGFGEIAMADRTFHLLRQHAGAEAAVNGATQIRAGVMRPEVVIPRGTAAAVVLGGAPTSGVLEPGVTVRVIREPYFGCLGTVVELPPEPRVLESESKARVVEVKLADGRRAVVPRANVELVES</sequence>
<evidence type="ECO:0000313" key="1">
    <source>
        <dbReference type="EMBL" id="HGT40901.1"/>
    </source>
</evidence>
<accession>A0A7C4QK76</accession>
<proteinExistence type="predicted"/>
<dbReference type="EMBL" id="DSVQ01000019">
    <property type="protein sequence ID" value="HGT40901.1"/>
    <property type="molecule type" value="Genomic_DNA"/>
</dbReference>